<evidence type="ECO:0000313" key="1">
    <source>
        <dbReference type="Ensembl" id="ENSCANP00000000673.1"/>
    </source>
</evidence>
<dbReference type="Ensembl" id="ENSCANT00000002851.1">
    <property type="protein sequence ID" value="ENSCANP00000000673.1"/>
    <property type="gene ID" value="ENSCANG00000002641.1"/>
</dbReference>
<evidence type="ECO:0000313" key="2">
    <source>
        <dbReference type="Proteomes" id="UP000233080"/>
    </source>
</evidence>
<organism evidence="1 2">
    <name type="scientific">Colobus angolensis palliatus</name>
    <name type="common">Peters' Angolan colobus</name>
    <dbReference type="NCBI Taxonomy" id="336983"/>
    <lineage>
        <taxon>Eukaryota</taxon>
        <taxon>Metazoa</taxon>
        <taxon>Chordata</taxon>
        <taxon>Craniata</taxon>
        <taxon>Vertebrata</taxon>
        <taxon>Euteleostomi</taxon>
        <taxon>Mammalia</taxon>
        <taxon>Eutheria</taxon>
        <taxon>Euarchontoglires</taxon>
        <taxon>Primates</taxon>
        <taxon>Haplorrhini</taxon>
        <taxon>Catarrhini</taxon>
        <taxon>Cercopithecidae</taxon>
        <taxon>Colobinae</taxon>
        <taxon>Colobus</taxon>
    </lineage>
</organism>
<protein>
    <submittedName>
        <fullName evidence="1">Uncharacterized protein</fullName>
    </submittedName>
</protein>
<sequence length="46" mass="4999">MPSCLAVLSRMFSHSSAQAMLLPQPPKALGLQVQTLPFFTVVLEVN</sequence>
<proteinExistence type="predicted"/>
<accession>A0A2K5H8J6</accession>
<keyword evidence="2" id="KW-1185">Reference proteome</keyword>
<dbReference type="AlphaFoldDB" id="A0A2K5H8J6"/>
<reference evidence="1" key="1">
    <citation type="submission" date="2025-08" db="UniProtKB">
        <authorList>
            <consortium name="Ensembl"/>
        </authorList>
    </citation>
    <scope>IDENTIFICATION</scope>
</reference>
<reference evidence="1" key="2">
    <citation type="submission" date="2025-09" db="UniProtKB">
        <authorList>
            <consortium name="Ensembl"/>
        </authorList>
    </citation>
    <scope>IDENTIFICATION</scope>
</reference>
<name>A0A2K5H8J6_COLAP</name>
<dbReference type="Proteomes" id="UP000233080">
    <property type="component" value="Unassembled WGS sequence"/>
</dbReference>